<sequence length="402" mass="43257">MACDLCSKSFVRARDFRVHMKGSAHAAALAAADERAALRAAAAAALARKTKLREQLTDVARHYTTRLHRGLVSVPSESPAAADGLAAAVASHYATSRPRKHILRLRKALLGLAVETVAILFPAAELEVYGSIPLRLDSESSDIDVSIISDEDETLLLSTIADGVEALGLSSVTVARTLTARIPLITIADSLSSLELDLSIWKLDKLEINKVFTTYLSLDARIPPLLFAIRSWAKARNINNAYTGTINSFGLTVLGIAFLQSSGVVPVIEELPEVEAELATAAAAGPVANASHERIAAADHASAATPAADEDLGSMLVAFFEWLAAFDYDAHRISIRHGGVTSKEAHKFDDDTVFVIERPRTPYQNVTRQVSPDSLRRLVYEFRRARDILSAGGSLVQLLASD</sequence>
<evidence type="ECO:0000256" key="1">
    <source>
        <dbReference type="ARBA" id="ARBA00001936"/>
    </source>
</evidence>
<dbReference type="InterPro" id="IPR002058">
    <property type="entry name" value="PAP_assoc"/>
</dbReference>
<dbReference type="PANTHER" id="PTHR12271">
    <property type="entry name" value="POLY A POLYMERASE CID PAP -RELATED"/>
    <property type="match status" value="1"/>
</dbReference>
<dbReference type="eggNOG" id="KOG2277">
    <property type="taxonomic scope" value="Eukaryota"/>
</dbReference>
<dbReference type="InterPro" id="IPR013087">
    <property type="entry name" value="Znf_C2H2_type"/>
</dbReference>
<dbReference type="OrthoDB" id="407432at2759"/>
<dbReference type="Pfam" id="PF03828">
    <property type="entry name" value="PAP_assoc"/>
    <property type="match status" value="1"/>
</dbReference>
<evidence type="ECO:0000256" key="6">
    <source>
        <dbReference type="ARBA" id="ARBA00022723"/>
    </source>
</evidence>
<proteinExistence type="predicted"/>
<comment type="subcellular location">
    <subcellularLocation>
        <location evidence="3">Cytoplasm</location>
    </subcellularLocation>
</comment>
<keyword evidence="4" id="KW-0963">Cytoplasm</keyword>
<dbReference type="AlphaFoldDB" id="A0A0L0D1W6"/>
<name>A0A0L0D1W6_THETB</name>
<dbReference type="GO" id="GO:0016779">
    <property type="term" value="F:nucleotidyltransferase activity"/>
    <property type="evidence" value="ECO:0007669"/>
    <property type="project" value="TreeGrafter"/>
</dbReference>
<dbReference type="SUPFAM" id="SSF81301">
    <property type="entry name" value="Nucleotidyltransferase"/>
    <property type="match status" value="1"/>
</dbReference>
<evidence type="ECO:0000313" key="10">
    <source>
        <dbReference type="EMBL" id="KNC46105.1"/>
    </source>
</evidence>
<keyword evidence="8" id="KW-0863">Zinc-finger</keyword>
<dbReference type="GO" id="GO:0005737">
    <property type="term" value="C:cytoplasm"/>
    <property type="evidence" value="ECO:0007669"/>
    <property type="project" value="UniProtKB-SubCell"/>
</dbReference>
<keyword evidence="6" id="KW-0479">Metal-binding</keyword>
<keyword evidence="11" id="KW-1185">Reference proteome</keyword>
<comment type="cofactor">
    <cofactor evidence="2">
        <name>Mg(2+)</name>
        <dbReference type="ChEBI" id="CHEBI:18420"/>
    </cofactor>
</comment>
<gene>
    <name evidence="10" type="ORF">AMSG_00222</name>
</gene>
<dbReference type="GeneID" id="25560040"/>
<reference evidence="10 11" key="1">
    <citation type="submission" date="2010-05" db="EMBL/GenBank/DDBJ databases">
        <title>The Genome Sequence of Thecamonas trahens ATCC 50062.</title>
        <authorList>
            <consortium name="The Broad Institute Genome Sequencing Platform"/>
            <person name="Russ C."/>
            <person name="Cuomo C."/>
            <person name="Shea T."/>
            <person name="Young S.K."/>
            <person name="Zeng Q."/>
            <person name="Koehrsen M."/>
            <person name="Haas B."/>
            <person name="Borodovsky M."/>
            <person name="Guigo R."/>
            <person name="Alvarado L."/>
            <person name="Berlin A."/>
            <person name="Bochicchio J."/>
            <person name="Borenstein D."/>
            <person name="Chapman S."/>
            <person name="Chen Z."/>
            <person name="Freedman E."/>
            <person name="Gellesch M."/>
            <person name="Goldberg J."/>
            <person name="Griggs A."/>
            <person name="Gujja S."/>
            <person name="Heilman E."/>
            <person name="Heiman D."/>
            <person name="Hepburn T."/>
            <person name="Howarth C."/>
            <person name="Jen D."/>
            <person name="Larson L."/>
            <person name="Mehta T."/>
            <person name="Park D."/>
            <person name="Pearson M."/>
            <person name="Roberts A."/>
            <person name="Saif S."/>
            <person name="Shenoy N."/>
            <person name="Sisk P."/>
            <person name="Stolte C."/>
            <person name="Sykes S."/>
            <person name="Thomson T."/>
            <person name="Walk T."/>
            <person name="White J."/>
            <person name="Yandava C."/>
            <person name="Burger G."/>
            <person name="Gray M.W."/>
            <person name="Holland P.W.H."/>
            <person name="King N."/>
            <person name="Lang F.B.F."/>
            <person name="Roger A.J."/>
            <person name="Ruiz-Trillo I."/>
            <person name="Lander E."/>
            <person name="Nusbaum C."/>
        </authorList>
    </citation>
    <scope>NUCLEOTIDE SEQUENCE [LARGE SCALE GENOMIC DNA]</scope>
    <source>
        <strain evidence="10 11">ATCC 50062</strain>
    </source>
</reference>
<keyword evidence="5" id="KW-0808">Transferase</keyword>
<dbReference type="PANTHER" id="PTHR12271:SF40">
    <property type="entry name" value="POLY(A) RNA POLYMERASE GLD2"/>
    <property type="match status" value="1"/>
</dbReference>
<protein>
    <recommendedName>
        <fullName evidence="9">C2H2-type domain-containing protein</fullName>
    </recommendedName>
</protein>
<organism evidence="10 11">
    <name type="scientific">Thecamonas trahens ATCC 50062</name>
    <dbReference type="NCBI Taxonomy" id="461836"/>
    <lineage>
        <taxon>Eukaryota</taxon>
        <taxon>Apusozoa</taxon>
        <taxon>Apusomonadida</taxon>
        <taxon>Apusomonadidae</taxon>
        <taxon>Thecamonas</taxon>
    </lineage>
</organism>
<accession>A0A0L0D1W6</accession>
<dbReference type="Gene3D" id="3.30.460.10">
    <property type="entry name" value="Beta Polymerase, domain 2"/>
    <property type="match status" value="1"/>
</dbReference>
<dbReference type="InterPro" id="IPR043519">
    <property type="entry name" value="NT_sf"/>
</dbReference>
<evidence type="ECO:0000256" key="8">
    <source>
        <dbReference type="PROSITE-ProRule" id="PRU00042"/>
    </source>
</evidence>
<keyword evidence="7" id="KW-0460">Magnesium</keyword>
<dbReference type="GO" id="GO:0031123">
    <property type="term" value="P:RNA 3'-end processing"/>
    <property type="evidence" value="ECO:0007669"/>
    <property type="project" value="TreeGrafter"/>
</dbReference>
<keyword evidence="8" id="KW-0862">Zinc</keyword>
<dbReference type="STRING" id="461836.A0A0L0D1W6"/>
<feature type="domain" description="C2H2-type" evidence="9">
    <location>
        <begin position="1"/>
        <end position="30"/>
    </location>
</feature>
<dbReference type="SUPFAM" id="SSF81631">
    <property type="entry name" value="PAP/OAS1 substrate-binding domain"/>
    <property type="match status" value="1"/>
</dbReference>
<evidence type="ECO:0000256" key="2">
    <source>
        <dbReference type="ARBA" id="ARBA00001946"/>
    </source>
</evidence>
<dbReference type="Gene3D" id="1.10.1410.10">
    <property type="match status" value="1"/>
</dbReference>
<evidence type="ECO:0000313" key="11">
    <source>
        <dbReference type="Proteomes" id="UP000054408"/>
    </source>
</evidence>
<dbReference type="Pfam" id="PF22600">
    <property type="entry name" value="MTPAP-like_central"/>
    <property type="match status" value="1"/>
</dbReference>
<comment type="cofactor">
    <cofactor evidence="1">
        <name>Mn(2+)</name>
        <dbReference type="ChEBI" id="CHEBI:29035"/>
    </cofactor>
</comment>
<evidence type="ECO:0000256" key="5">
    <source>
        <dbReference type="ARBA" id="ARBA00022679"/>
    </source>
</evidence>
<evidence type="ECO:0000256" key="4">
    <source>
        <dbReference type="ARBA" id="ARBA00022490"/>
    </source>
</evidence>
<dbReference type="RefSeq" id="XP_013763083.1">
    <property type="nucleotide sequence ID" value="XM_013907629.1"/>
</dbReference>
<dbReference type="GO" id="GO:0008270">
    <property type="term" value="F:zinc ion binding"/>
    <property type="evidence" value="ECO:0007669"/>
    <property type="project" value="UniProtKB-KW"/>
</dbReference>
<dbReference type="OMA" id="TAIRNTH"/>
<dbReference type="Proteomes" id="UP000054408">
    <property type="component" value="Unassembled WGS sequence"/>
</dbReference>
<dbReference type="PROSITE" id="PS50157">
    <property type="entry name" value="ZINC_FINGER_C2H2_2"/>
    <property type="match status" value="1"/>
</dbReference>
<evidence type="ECO:0000259" key="9">
    <source>
        <dbReference type="PROSITE" id="PS50157"/>
    </source>
</evidence>
<dbReference type="InterPro" id="IPR054708">
    <property type="entry name" value="MTPAP-like_central"/>
</dbReference>
<dbReference type="PROSITE" id="PS00028">
    <property type="entry name" value="ZINC_FINGER_C2H2_1"/>
    <property type="match status" value="1"/>
</dbReference>
<dbReference type="EMBL" id="GL349433">
    <property type="protein sequence ID" value="KNC46105.1"/>
    <property type="molecule type" value="Genomic_DNA"/>
</dbReference>
<evidence type="ECO:0000256" key="7">
    <source>
        <dbReference type="ARBA" id="ARBA00022842"/>
    </source>
</evidence>
<evidence type="ECO:0000256" key="3">
    <source>
        <dbReference type="ARBA" id="ARBA00004496"/>
    </source>
</evidence>